<comment type="caution">
    <text evidence="1">The sequence shown here is derived from an EMBL/GenBank/DDBJ whole genome shotgun (WGS) entry which is preliminary data.</text>
</comment>
<organism evidence="1 2">
    <name type="scientific">Thalassotalea piscium</name>
    <dbReference type="NCBI Taxonomy" id="1230533"/>
    <lineage>
        <taxon>Bacteria</taxon>
        <taxon>Pseudomonadati</taxon>
        <taxon>Pseudomonadota</taxon>
        <taxon>Gammaproteobacteria</taxon>
        <taxon>Alteromonadales</taxon>
        <taxon>Colwelliaceae</taxon>
        <taxon>Thalassotalea</taxon>
    </lineage>
</organism>
<protein>
    <submittedName>
        <fullName evidence="1">Uncharacterized protein</fullName>
    </submittedName>
</protein>
<evidence type="ECO:0000313" key="2">
    <source>
        <dbReference type="Proteomes" id="UP000537141"/>
    </source>
</evidence>
<dbReference type="Proteomes" id="UP000537141">
    <property type="component" value="Unassembled WGS sequence"/>
</dbReference>
<evidence type="ECO:0000313" key="1">
    <source>
        <dbReference type="EMBL" id="MBB6543121.1"/>
    </source>
</evidence>
<dbReference type="RefSeq" id="WP_184423920.1">
    <property type="nucleotide sequence ID" value="NZ_BAABLB010000028.1"/>
</dbReference>
<name>A0A7X0TTD9_9GAMM</name>
<proteinExistence type="predicted"/>
<reference evidence="1 2" key="1">
    <citation type="submission" date="2020-08" db="EMBL/GenBank/DDBJ databases">
        <title>Genomic Encyclopedia of Type Strains, Phase IV (KMG-IV): sequencing the most valuable type-strain genomes for metagenomic binning, comparative biology and taxonomic classification.</title>
        <authorList>
            <person name="Goeker M."/>
        </authorList>
    </citation>
    <scope>NUCLEOTIDE SEQUENCE [LARGE SCALE GENOMIC DNA]</scope>
    <source>
        <strain evidence="1 2">DSM 26287</strain>
    </source>
</reference>
<gene>
    <name evidence="1" type="ORF">HNQ55_001628</name>
</gene>
<sequence>MYLLEQYKIASLDEAHAKYLIKNLNVNEANRLVNEMAGKIFWFNKKAVFNKATAEHIALFKSLISYIKSCINYDVLKHEYNQNGVRIQRESTSLNCDAYGRALLIDKHWSNFLLLDFCHRYWVNHVTLEIVCYCEGDLITRTAIDIEMLQQEMNDIYQWHKEND</sequence>
<accession>A0A7X0TTD9</accession>
<keyword evidence="2" id="KW-1185">Reference proteome</keyword>
<dbReference type="EMBL" id="JACHHU010000010">
    <property type="protein sequence ID" value="MBB6543121.1"/>
    <property type="molecule type" value="Genomic_DNA"/>
</dbReference>
<dbReference type="AlphaFoldDB" id="A0A7X0TTD9"/>